<keyword evidence="4 7" id="KW-0812">Transmembrane</keyword>
<organism evidence="10 11">
    <name type="scientific">Desulforamulus reducens (strain ATCC BAA-1160 / DSM 100696 / MI-1)</name>
    <name type="common">Desulfotomaculum reducens</name>
    <dbReference type="NCBI Taxonomy" id="349161"/>
    <lineage>
        <taxon>Bacteria</taxon>
        <taxon>Bacillati</taxon>
        <taxon>Bacillota</taxon>
        <taxon>Clostridia</taxon>
        <taxon>Eubacteriales</taxon>
        <taxon>Peptococcaceae</taxon>
        <taxon>Desulforamulus</taxon>
    </lineage>
</organism>
<dbReference type="HOGENOM" id="CLU_013430_3_0_9"/>
<proteinExistence type="inferred from homology"/>
<dbReference type="NCBIfam" id="TIGR01297">
    <property type="entry name" value="CDF"/>
    <property type="match status" value="1"/>
</dbReference>
<keyword evidence="3" id="KW-0813">Transport</keyword>
<feature type="domain" description="Cation efflux protein transmembrane" evidence="8">
    <location>
        <begin position="9"/>
        <end position="202"/>
    </location>
</feature>
<accession>A4J4P8</accession>
<evidence type="ECO:0000256" key="7">
    <source>
        <dbReference type="SAM" id="Phobius"/>
    </source>
</evidence>
<dbReference type="GO" id="GO:0015086">
    <property type="term" value="F:cadmium ion transmembrane transporter activity"/>
    <property type="evidence" value="ECO:0007669"/>
    <property type="project" value="TreeGrafter"/>
</dbReference>
<evidence type="ECO:0000259" key="8">
    <source>
        <dbReference type="Pfam" id="PF01545"/>
    </source>
</evidence>
<dbReference type="OrthoDB" id="9806522at2"/>
<dbReference type="InterPro" id="IPR036837">
    <property type="entry name" value="Cation_efflux_CTD_sf"/>
</dbReference>
<dbReference type="GO" id="GO:0015341">
    <property type="term" value="F:zinc efflux antiporter activity"/>
    <property type="evidence" value="ECO:0007669"/>
    <property type="project" value="TreeGrafter"/>
</dbReference>
<evidence type="ECO:0000259" key="9">
    <source>
        <dbReference type="Pfam" id="PF16916"/>
    </source>
</evidence>
<dbReference type="GO" id="GO:0006882">
    <property type="term" value="P:intracellular zinc ion homeostasis"/>
    <property type="evidence" value="ECO:0007669"/>
    <property type="project" value="TreeGrafter"/>
</dbReference>
<feature type="transmembrane region" description="Helical" evidence="7">
    <location>
        <begin position="12"/>
        <end position="32"/>
    </location>
</feature>
<comment type="similarity">
    <text evidence="2">Belongs to the cation diffusion facilitator (CDF) transporter (TC 2.A.4) family.</text>
</comment>
<protein>
    <submittedName>
        <fullName evidence="10">Cation diffusion facilitator family transporter</fullName>
    </submittedName>
</protein>
<dbReference type="InterPro" id="IPR050291">
    <property type="entry name" value="CDF_Transporter"/>
</dbReference>
<dbReference type="InterPro" id="IPR027469">
    <property type="entry name" value="Cation_efflux_TMD_sf"/>
</dbReference>
<evidence type="ECO:0000313" key="11">
    <source>
        <dbReference type="Proteomes" id="UP000001556"/>
    </source>
</evidence>
<dbReference type="PANTHER" id="PTHR43840:SF15">
    <property type="entry name" value="MITOCHONDRIAL METAL TRANSPORTER 1-RELATED"/>
    <property type="match status" value="1"/>
</dbReference>
<dbReference type="SUPFAM" id="SSF161111">
    <property type="entry name" value="Cation efflux protein transmembrane domain-like"/>
    <property type="match status" value="1"/>
</dbReference>
<feature type="transmembrane region" description="Helical" evidence="7">
    <location>
        <begin position="176"/>
        <end position="195"/>
    </location>
</feature>
<dbReference type="InterPro" id="IPR027470">
    <property type="entry name" value="Cation_efflux_CTD"/>
</dbReference>
<evidence type="ECO:0000313" key="10">
    <source>
        <dbReference type="EMBL" id="ABO50051.1"/>
    </source>
</evidence>
<dbReference type="KEGG" id="drm:Dred_1521"/>
<dbReference type="GO" id="GO:0015093">
    <property type="term" value="F:ferrous iron transmembrane transporter activity"/>
    <property type="evidence" value="ECO:0007669"/>
    <property type="project" value="TreeGrafter"/>
</dbReference>
<keyword evidence="6 7" id="KW-0472">Membrane</keyword>
<keyword evidence="5 7" id="KW-1133">Transmembrane helix</keyword>
<dbReference type="Gene3D" id="3.30.70.1350">
    <property type="entry name" value="Cation efflux protein, cytoplasmic domain"/>
    <property type="match status" value="1"/>
</dbReference>
<dbReference type="STRING" id="349161.Dred_1521"/>
<dbReference type="PANTHER" id="PTHR43840">
    <property type="entry name" value="MITOCHONDRIAL METAL TRANSPORTER 1-RELATED"/>
    <property type="match status" value="1"/>
</dbReference>
<feature type="domain" description="Cation efflux protein cytoplasmic" evidence="9">
    <location>
        <begin position="206"/>
        <end position="284"/>
    </location>
</feature>
<evidence type="ECO:0000256" key="2">
    <source>
        <dbReference type="ARBA" id="ARBA00008114"/>
    </source>
</evidence>
<keyword evidence="11" id="KW-1185">Reference proteome</keyword>
<sequence length="309" mass="33664">MNPKVKVAKLSIISNTFLTIGKLAVGFSMNSVSVISEAIHSALDLLAAIIAFSAVKISAKPADECHNFGHGKYENVASIIEAMLIVGAAVLIVCKAVPKFSGQVEIENLGIGAAVMAVSALVNYLVSRKLMKVAKETDSPALAGDAWHLLTDVYTSLGVFLGIVAIYFTGLTIIDPIIAIVVALLILKAAYNLIYESMSSILDARLPEEEIRIIHETLKAYSDQIINYHELRTRKSGSERYVDMHLLIPKCRTLVEAHNLCDQIEKDINLRLTNIRVLIHAEPCGAGCFKGNPSINSCKSCKERNKFLQ</sequence>
<evidence type="ECO:0000256" key="1">
    <source>
        <dbReference type="ARBA" id="ARBA00004141"/>
    </source>
</evidence>
<dbReference type="AlphaFoldDB" id="A4J4P8"/>
<dbReference type="GO" id="GO:0005886">
    <property type="term" value="C:plasma membrane"/>
    <property type="evidence" value="ECO:0007669"/>
    <property type="project" value="TreeGrafter"/>
</dbReference>
<dbReference type="Pfam" id="PF01545">
    <property type="entry name" value="Cation_efflux"/>
    <property type="match status" value="1"/>
</dbReference>
<dbReference type="Proteomes" id="UP000001556">
    <property type="component" value="Chromosome"/>
</dbReference>
<feature type="transmembrane region" description="Helical" evidence="7">
    <location>
        <begin position="147"/>
        <end position="170"/>
    </location>
</feature>
<dbReference type="InterPro" id="IPR058533">
    <property type="entry name" value="Cation_efflux_TM"/>
</dbReference>
<dbReference type="EMBL" id="CP000612">
    <property type="protein sequence ID" value="ABO50051.1"/>
    <property type="molecule type" value="Genomic_DNA"/>
</dbReference>
<dbReference type="Gene3D" id="1.20.1510.10">
    <property type="entry name" value="Cation efflux protein transmembrane domain"/>
    <property type="match status" value="1"/>
</dbReference>
<evidence type="ECO:0000256" key="3">
    <source>
        <dbReference type="ARBA" id="ARBA00022448"/>
    </source>
</evidence>
<name>A4J4P8_DESRM</name>
<feature type="transmembrane region" description="Helical" evidence="7">
    <location>
        <begin position="109"/>
        <end position="126"/>
    </location>
</feature>
<evidence type="ECO:0000256" key="4">
    <source>
        <dbReference type="ARBA" id="ARBA00022692"/>
    </source>
</evidence>
<feature type="transmembrane region" description="Helical" evidence="7">
    <location>
        <begin position="76"/>
        <end position="97"/>
    </location>
</feature>
<reference evidence="10 11" key="1">
    <citation type="submission" date="2007-03" db="EMBL/GenBank/DDBJ databases">
        <title>Complete sequence of Desulfotomaculum reducens MI-1.</title>
        <authorList>
            <consortium name="US DOE Joint Genome Institute"/>
            <person name="Copeland A."/>
            <person name="Lucas S."/>
            <person name="Lapidus A."/>
            <person name="Barry K."/>
            <person name="Detter J.C."/>
            <person name="Glavina del Rio T."/>
            <person name="Hammon N."/>
            <person name="Israni S."/>
            <person name="Dalin E."/>
            <person name="Tice H."/>
            <person name="Pitluck S."/>
            <person name="Sims D."/>
            <person name="Brettin T."/>
            <person name="Bruce D."/>
            <person name="Han C."/>
            <person name="Tapia R."/>
            <person name="Schmutz J."/>
            <person name="Larimer F."/>
            <person name="Land M."/>
            <person name="Hauser L."/>
            <person name="Kyrpides N."/>
            <person name="Kim E."/>
            <person name="Tebo B.M."/>
            <person name="Richardson P."/>
        </authorList>
    </citation>
    <scope>NUCLEOTIDE SEQUENCE [LARGE SCALE GENOMIC DNA]</scope>
    <source>
        <strain evidence="10 11">MI-1</strain>
    </source>
</reference>
<dbReference type="FunFam" id="1.20.1510.10:FF:000006">
    <property type="entry name" value="Divalent cation efflux transporter"/>
    <property type="match status" value="1"/>
</dbReference>
<evidence type="ECO:0000256" key="5">
    <source>
        <dbReference type="ARBA" id="ARBA00022989"/>
    </source>
</evidence>
<dbReference type="eggNOG" id="COG0053">
    <property type="taxonomic scope" value="Bacteria"/>
</dbReference>
<feature type="transmembrane region" description="Helical" evidence="7">
    <location>
        <begin position="38"/>
        <end position="55"/>
    </location>
</feature>
<dbReference type="Pfam" id="PF16916">
    <property type="entry name" value="ZT_dimer"/>
    <property type="match status" value="1"/>
</dbReference>
<comment type="subcellular location">
    <subcellularLocation>
        <location evidence="1">Membrane</location>
        <topology evidence="1">Multi-pass membrane protein</topology>
    </subcellularLocation>
</comment>
<dbReference type="SUPFAM" id="SSF160240">
    <property type="entry name" value="Cation efflux protein cytoplasmic domain-like"/>
    <property type="match status" value="1"/>
</dbReference>
<gene>
    <name evidence="10" type="ordered locus">Dred_1521</name>
</gene>
<dbReference type="InterPro" id="IPR002524">
    <property type="entry name" value="Cation_efflux"/>
</dbReference>
<evidence type="ECO:0000256" key="6">
    <source>
        <dbReference type="ARBA" id="ARBA00023136"/>
    </source>
</evidence>